<evidence type="ECO:0000256" key="6">
    <source>
        <dbReference type="ARBA" id="ARBA00023180"/>
    </source>
</evidence>
<dbReference type="InterPro" id="IPR013106">
    <property type="entry name" value="Ig_V-set"/>
</dbReference>
<evidence type="ECO:0000256" key="7">
    <source>
        <dbReference type="ARBA" id="ARBA00038651"/>
    </source>
</evidence>
<accession>A0A4W3GRC4</accession>
<feature type="domain" description="Ig-like" evidence="9">
    <location>
        <begin position="17"/>
        <end position="106"/>
    </location>
</feature>
<keyword evidence="8" id="KW-1279">T cell receptor</keyword>
<organism evidence="10 11">
    <name type="scientific">Callorhinchus milii</name>
    <name type="common">Ghost shark</name>
    <dbReference type="NCBI Taxonomy" id="7868"/>
    <lineage>
        <taxon>Eukaryota</taxon>
        <taxon>Metazoa</taxon>
        <taxon>Chordata</taxon>
        <taxon>Craniata</taxon>
        <taxon>Vertebrata</taxon>
        <taxon>Chondrichthyes</taxon>
        <taxon>Holocephali</taxon>
        <taxon>Chimaeriformes</taxon>
        <taxon>Callorhinchidae</taxon>
        <taxon>Callorhinchus</taxon>
    </lineage>
</organism>
<dbReference type="PANTHER" id="PTHR19339:SF5">
    <property type="entry name" value="IG-LIKE DOMAIN-CONTAINING PROTEIN"/>
    <property type="match status" value="1"/>
</dbReference>
<keyword evidence="6" id="KW-0325">Glycoprotein</keyword>
<reference evidence="10" key="5">
    <citation type="submission" date="2025-09" db="UniProtKB">
        <authorList>
            <consortium name="Ensembl"/>
        </authorList>
    </citation>
    <scope>IDENTIFICATION</scope>
</reference>
<keyword evidence="3" id="KW-0732">Signal</keyword>
<evidence type="ECO:0000256" key="8">
    <source>
        <dbReference type="ARBA" id="ARBA00043266"/>
    </source>
</evidence>
<keyword evidence="2" id="KW-1003">Cell membrane</keyword>
<dbReference type="InterPro" id="IPR036179">
    <property type="entry name" value="Ig-like_dom_sf"/>
</dbReference>
<evidence type="ECO:0000313" key="11">
    <source>
        <dbReference type="Proteomes" id="UP000314986"/>
    </source>
</evidence>
<dbReference type="GO" id="GO:0042101">
    <property type="term" value="C:T cell receptor complex"/>
    <property type="evidence" value="ECO:0007669"/>
    <property type="project" value="UniProtKB-KW"/>
</dbReference>
<keyword evidence="11" id="KW-1185">Reference proteome</keyword>
<dbReference type="InterPro" id="IPR013783">
    <property type="entry name" value="Ig-like_fold"/>
</dbReference>
<evidence type="ECO:0000256" key="1">
    <source>
        <dbReference type="ARBA" id="ARBA00004236"/>
    </source>
</evidence>
<dbReference type="Pfam" id="PF07686">
    <property type="entry name" value="V-set"/>
    <property type="match status" value="1"/>
</dbReference>
<keyword evidence="4" id="KW-0472">Membrane</keyword>
<dbReference type="PROSITE" id="PS50835">
    <property type="entry name" value="IG_LIKE"/>
    <property type="match status" value="1"/>
</dbReference>
<evidence type="ECO:0000256" key="5">
    <source>
        <dbReference type="ARBA" id="ARBA00023157"/>
    </source>
</evidence>
<reference evidence="11" key="3">
    <citation type="journal article" date="2014" name="Nature">
        <title>Elephant shark genome provides unique insights into gnathostome evolution.</title>
        <authorList>
            <consortium name="International Elephant Shark Genome Sequencing Consortium"/>
            <person name="Venkatesh B."/>
            <person name="Lee A.P."/>
            <person name="Ravi V."/>
            <person name="Maurya A.K."/>
            <person name="Lian M.M."/>
            <person name="Swann J.B."/>
            <person name="Ohta Y."/>
            <person name="Flajnik M.F."/>
            <person name="Sutoh Y."/>
            <person name="Kasahara M."/>
            <person name="Hoon S."/>
            <person name="Gangu V."/>
            <person name="Roy S.W."/>
            <person name="Irimia M."/>
            <person name="Korzh V."/>
            <person name="Kondrychyn I."/>
            <person name="Lim Z.W."/>
            <person name="Tay B.H."/>
            <person name="Tohari S."/>
            <person name="Kong K.W."/>
            <person name="Ho S."/>
            <person name="Lorente-Galdos B."/>
            <person name="Quilez J."/>
            <person name="Marques-Bonet T."/>
            <person name="Raney B.J."/>
            <person name="Ingham P.W."/>
            <person name="Tay A."/>
            <person name="Hillier L.W."/>
            <person name="Minx P."/>
            <person name="Boehm T."/>
            <person name="Wilson R.K."/>
            <person name="Brenner S."/>
            <person name="Warren W.C."/>
        </authorList>
    </citation>
    <scope>NUCLEOTIDE SEQUENCE [LARGE SCALE GENOMIC DNA]</scope>
</reference>
<dbReference type="Ensembl" id="ENSCMIT00000000646.1">
    <property type="protein sequence ID" value="ENSCMIP00000000599.1"/>
    <property type="gene ID" value="ENSCMIG00000000429.1"/>
</dbReference>
<reference evidence="11" key="1">
    <citation type="journal article" date="2006" name="Science">
        <title>Ancient noncoding elements conserved in the human genome.</title>
        <authorList>
            <person name="Venkatesh B."/>
            <person name="Kirkness E.F."/>
            <person name="Loh Y.H."/>
            <person name="Halpern A.L."/>
            <person name="Lee A.P."/>
            <person name="Johnson J."/>
            <person name="Dandona N."/>
            <person name="Viswanathan L.D."/>
            <person name="Tay A."/>
            <person name="Venter J.C."/>
            <person name="Strausberg R.L."/>
            <person name="Brenner S."/>
        </authorList>
    </citation>
    <scope>NUCLEOTIDE SEQUENCE [LARGE SCALE GENOMIC DNA]</scope>
</reference>
<evidence type="ECO:0000313" key="10">
    <source>
        <dbReference type="Ensembl" id="ENSCMIP00000000599.1"/>
    </source>
</evidence>
<dbReference type="GeneTree" id="ENSGT01150000287165"/>
<evidence type="ECO:0000259" key="9">
    <source>
        <dbReference type="PROSITE" id="PS50835"/>
    </source>
</evidence>
<dbReference type="InterPro" id="IPR007110">
    <property type="entry name" value="Ig-like_dom"/>
</dbReference>
<proteinExistence type="predicted"/>
<comment type="subcellular location">
    <subcellularLocation>
        <location evidence="1">Cell membrane</location>
    </subcellularLocation>
</comment>
<evidence type="ECO:0000256" key="3">
    <source>
        <dbReference type="ARBA" id="ARBA00022729"/>
    </source>
</evidence>
<dbReference type="InParanoid" id="A0A4W3GRC4"/>
<reference evidence="11" key="2">
    <citation type="journal article" date="2007" name="PLoS Biol.">
        <title>Survey sequencing and comparative analysis of the elephant shark (Callorhinchus milii) genome.</title>
        <authorList>
            <person name="Venkatesh B."/>
            <person name="Kirkness E.F."/>
            <person name="Loh Y.H."/>
            <person name="Halpern A.L."/>
            <person name="Lee A.P."/>
            <person name="Johnson J."/>
            <person name="Dandona N."/>
            <person name="Viswanathan L.D."/>
            <person name="Tay A."/>
            <person name="Venter J.C."/>
            <person name="Strausberg R.L."/>
            <person name="Brenner S."/>
        </authorList>
    </citation>
    <scope>NUCLEOTIDE SEQUENCE [LARGE SCALE GENOMIC DNA]</scope>
</reference>
<dbReference type="SUPFAM" id="SSF48726">
    <property type="entry name" value="Immunoglobulin"/>
    <property type="match status" value="1"/>
</dbReference>
<dbReference type="PANTHER" id="PTHR19339">
    <property type="entry name" value="T CELL RECEPTOR ALPHA VARIABLE 39"/>
    <property type="match status" value="1"/>
</dbReference>
<sequence length="115" mass="12646">NRPKLLEFHEQILLYLPGVSGQGTVSQSPVSVTVGETERVIFSCSATGSNNALQWYRQYPNQALKHLVTGKTGEQQKERITATMNYREKGSNLSITGTEVTDAATYLLVRAKGLC</sequence>
<dbReference type="Gene3D" id="2.60.40.10">
    <property type="entry name" value="Immunoglobulins"/>
    <property type="match status" value="1"/>
</dbReference>
<dbReference type="Proteomes" id="UP000314986">
    <property type="component" value="Unassembled WGS sequence"/>
</dbReference>
<evidence type="ECO:0000256" key="2">
    <source>
        <dbReference type="ARBA" id="ARBA00022475"/>
    </source>
</evidence>
<dbReference type="AlphaFoldDB" id="A0A4W3GRC4"/>
<dbReference type="InterPro" id="IPR051896">
    <property type="entry name" value="TCR_alpha_variable"/>
</dbReference>
<keyword evidence="8" id="KW-1064">Adaptive immunity</keyword>
<comment type="subunit">
    <text evidence="7">Alpha-beta TR is a heterodimer composed of an alpha and beta chain; disulfide-linked. The alpha-beta TR is associated with the transmembrane signaling CD3 coreceptor proteins to form the TR-CD3 (TcR or TCR). The assembly of alpha-beta TR heterodimers with CD3 occurs in the endoplasmic reticulum where a single alpha-beta TR heterodimer associates with one CD3D-CD3E heterodimer, one CD3G-CD3E heterodimer and one CD247 homodimer forming a stable octameric structure. CD3D-CD3E and CD3G-CD3E heterodimers preferentially associate with TR alpha and TR beta chains, respectively. The association of the CD247 homodimer is the last step of TcR assembly in the endoplasmic reticulum and is required for transport to the cell surface.</text>
</comment>
<name>A0A4W3GRC4_CALMI</name>
<evidence type="ECO:0000256" key="4">
    <source>
        <dbReference type="ARBA" id="ARBA00023136"/>
    </source>
</evidence>
<keyword evidence="5" id="KW-1015">Disulfide bond</keyword>
<keyword evidence="8" id="KW-0391">Immunity</keyword>
<protein>
    <recommendedName>
        <fullName evidence="9">Ig-like domain-containing protein</fullName>
    </recommendedName>
</protein>
<reference evidence="10" key="4">
    <citation type="submission" date="2025-08" db="UniProtKB">
        <authorList>
            <consortium name="Ensembl"/>
        </authorList>
    </citation>
    <scope>IDENTIFICATION</scope>
</reference>